<proteinExistence type="predicted"/>
<keyword evidence="2" id="KW-1185">Reference proteome</keyword>
<comment type="caution">
    <text evidence="1">The sequence shown here is derived from an EMBL/GenBank/DDBJ whole genome shotgun (WGS) entry which is preliminary data.</text>
</comment>
<accession>A0A2P8G4V5</accession>
<sequence length="38" mass="4166">MTNAIEMLIAENIPAGSQIRLYKQRSPLTSAKYSAGKL</sequence>
<protein>
    <submittedName>
        <fullName evidence="1">Uncharacterized protein</fullName>
    </submittedName>
</protein>
<name>A0A2P8G4V5_9BACT</name>
<dbReference type="EMBL" id="PYGK01000007">
    <property type="protein sequence ID" value="PSL28966.1"/>
    <property type="molecule type" value="Genomic_DNA"/>
</dbReference>
<evidence type="ECO:0000313" key="2">
    <source>
        <dbReference type="Proteomes" id="UP000240978"/>
    </source>
</evidence>
<reference evidence="1 2" key="1">
    <citation type="submission" date="2018-03" db="EMBL/GenBank/DDBJ databases">
        <title>Genomic Encyclopedia of Archaeal and Bacterial Type Strains, Phase II (KMG-II): from individual species to whole genera.</title>
        <authorList>
            <person name="Goeker M."/>
        </authorList>
    </citation>
    <scope>NUCLEOTIDE SEQUENCE [LARGE SCALE GENOMIC DNA]</scope>
    <source>
        <strain evidence="1 2">DSM 18107</strain>
    </source>
</reference>
<dbReference type="Proteomes" id="UP000240978">
    <property type="component" value="Unassembled WGS sequence"/>
</dbReference>
<gene>
    <name evidence="1" type="ORF">CLV42_107112</name>
</gene>
<organism evidence="1 2">
    <name type="scientific">Chitinophaga ginsengisoli</name>
    <dbReference type="NCBI Taxonomy" id="363837"/>
    <lineage>
        <taxon>Bacteria</taxon>
        <taxon>Pseudomonadati</taxon>
        <taxon>Bacteroidota</taxon>
        <taxon>Chitinophagia</taxon>
        <taxon>Chitinophagales</taxon>
        <taxon>Chitinophagaceae</taxon>
        <taxon>Chitinophaga</taxon>
    </lineage>
</organism>
<dbReference type="AlphaFoldDB" id="A0A2P8G4V5"/>
<evidence type="ECO:0000313" key="1">
    <source>
        <dbReference type="EMBL" id="PSL28966.1"/>
    </source>
</evidence>